<dbReference type="RefSeq" id="WP_313831919.1">
    <property type="nucleotide sequence ID" value="NZ_JAQOUE010000001.1"/>
</dbReference>
<proteinExistence type="predicted"/>
<protein>
    <recommendedName>
        <fullName evidence="3">Capsule polysaccharide biosynthesis protein</fullName>
    </recommendedName>
</protein>
<evidence type="ECO:0000313" key="2">
    <source>
        <dbReference type="Proteomes" id="UP001250932"/>
    </source>
</evidence>
<comment type="caution">
    <text evidence="1">The sequence shown here is derived from an EMBL/GenBank/DDBJ whole genome shotgun (WGS) entry which is preliminary data.</text>
</comment>
<evidence type="ECO:0008006" key="3">
    <source>
        <dbReference type="Google" id="ProtNLM"/>
    </source>
</evidence>
<gene>
    <name evidence="1" type="ORF">PPG34_04360</name>
</gene>
<dbReference type="EMBL" id="JAQOUE010000001">
    <property type="protein sequence ID" value="MDT7041570.1"/>
    <property type="molecule type" value="Genomic_DNA"/>
</dbReference>
<evidence type="ECO:0000313" key="1">
    <source>
        <dbReference type="EMBL" id="MDT7041570.1"/>
    </source>
</evidence>
<reference evidence="1 2" key="1">
    <citation type="journal article" date="2023" name="ISME J.">
        <title>Cultivation and genomic characterization of novel and ubiquitous marine nitrite-oxidizing bacteria from the Nitrospirales.</title>
        <authorList>
            <person name="Mueller A.J."/>
            <person name="Daebeler A."/>
            <person name="Herbold C.W."/>
            <person name="Kirkegaard R.H."/>
            <person name="Daims H."/>
        </authorList>
    </citation>
    <scope>NUCLEOTIDE SEQUENCE [LARGE SCALE GENOMIC DNA]</scope>
    <source>
        <strain evidence="1 2">EB</strain>
    </source>
</reference>
<keyword evidence="2" id="KW-1185">Reference proteome</keyword>
<name>A0ABU3K5D4_9BACT</name>
<sequence length="579" mass="66057">MRNTITNQCKQALSLILRGTGLMDKAQWIRSPYRPQYRQFKKRYGSILGHNLSKGTGKKKVALICSVHVPEVFIEMELIKALELAGYIPLVLVKANSQLLPKYYKLAGVKKIYDWGEFVQSLNIDEGRDVLDKYSSLEQLLTYEYKGVRVGRFASCTAVRWNRLGALHLDDTQDREFLAEAIARSMACTRAAESILKRISPDLVVMTDKGYSPKGELLDKCLAKGIDVIDWALGYKSNTLLLKRFNRENRDMHTNSLSKKSWNILQQMEWTEDWKEKLQQEFHQTYARGDWYSVAGTQFNKRLLEPHEIKSRLGLDPQKKTAFIFSHIFWDAWLFWKGALFQNYEEWLIETVRAACANDQVNWVIKIHPANLGKAAREGFSEEPGEQIAIRKHIGTLPPHVKMIPANSDICTFSLFDVMDYCLTVRGRVGMEAASRGIPTLTAGTGPYDHRGFTIDSETREEYLEKVSRIHEINPLSPFQEELAQRFAFGFFMLRSLPLSSVSLEYHKSSKKHLAEGHVNIRTKEDWVSAADMKAIAQWVGGSDDEDFLLPIGKKEDGAAFQSLLTSGNGKELFHNKCA</sequence>
<organism evidence="1 2">
    <name type="scientific">Candidatus Nitronereus thalassa</name>
    <dbReference type="NCBI Taxonomy" id="3020898"/>
    <lineage>
        <taxon>Bacteria</taxon>
        <taxon>Pseudomonadati</taxon>
        <taxon>Nitrospirota</taxon>
        <taxon>Nitrospiria</taxon>
        <taxon>Nitrospirales</taxon>
        <taxon>Nitrospiraceae</taxon>
        <taxon>Candidatus Nitronereus</taxon>
    </lineage>
</organism>
<dbReference type="Proteomes" id="UP001250932">
    <property type="component" value="Unassembled WGS sequence"/>
</dbReference>
<accession>A0ABU3K5D4</accession>
<dbReference type="SUPFAM" id="SSF53756">
    <property type="entry name" value="UDP-Glycosyltransferase/glycogen phosphorylase"/>
    <property type="match status" value="1"/>
</dbReference>